<dbReference type="EMBL" id="JABFIF010000001">
    <property type="protein sequence ID" value="NOH14840.1"/>
    <property type="molecule type" value="Genomic_DNA"/>
</dbReference>
<evidence type="ECO:0000313" key="2">
    <source>
        <dbReference type="Proteomes" id="UP000528432"/>
    </source>
</evidence>
<gene>
    <name evidence="1" type="ORF">HMJ28_00295</name>
</gene>
<dbReference type="AlphaFoldDB" id="A0A7Y3XXE5"/>
<accession>A0A7Y3XXE5</accession>
<comment type="caution">
    <text evidence="1">The sequence shown here is derived from an EMBL/GenBank/DDBJ whole genome shotgun (WGS) entry which is preliminary data.</text>
</comment>
<evidence type="ECO:0000313" key="1">
    <source>
        <dbReference type="EMBL" id="NOH14840.1"/>
    </source>
</evidence>
<dbReference type="InterPro" id="IPR007499">
    <property type="entry name" value="ERF_bacteria_virus"/>
</dbReference>
<dbReference type="Pfam" id="PF04404">
    <property type="entry name" value="ERF"/>
    <property type="match status" value="1"/>
</dbReference>
<sequence length="212" mass="23928">MAETKKNLYQKLVEIRKEVVNFSKDTKGYGYNYVSGSQAIGKIREKMDELGVLLVPNMGKTENSTYDYVNSKGKECTDHIVAGDMSYTWINADTPEEKLEVPWKIYGAQDDISKAFGSGLTYSERYFILKFFQAPTDELDPDGRDTGNRKGNNKGTLSDAQVNRLFVIAKSVGIDNKKVKQHVLTKYGTTKINTLTKEQYDEACAGYEKLKK</sequence>
<dbReference type="Proteomes" id="UP000528432">
    <property type="component" value="Unassembled WGS sequence"/>
</dbReference>
<proteinExistence type="predicted"/>
<protein>
    <submittedName>
        <fullName evidence="1">Recombinase</fullName>
    </submittedName>
</protein>
<organism evidence="1 2">
    <name type="scientific">Clostridium cochlearium</name>
    <dbReference type="NCBI Taxonomy" id="1494"/>
    <lineage>
        <taxon>Bacteria</taxon>
        <taxon>Bacillati</taxon>
        <taxon>Bacillota</taxon>
        <taxon>Clostridia</taxon>
        <taxon>Eubacteriales</taxon>
        <taxon>Clostridiaceae</taxon>
        <taxon>Clostridium</taxon>
    </lineage>
</organism>
<reference evidence="1 2" key="1">
    <citation type="submission" date="2020-05" db="EMBL/GenBank/DDBJ databases">
        <title>Draft genome sequence of Clostridium cochlearium strain AGROS13 isolated from a sheep dairy farm in New Zealand.</title>
        <authorList>
            <person name="Gupta T.B."/>
            <person name="Jauregui R."/>
            <person name="Risson A.N."/>
            <person name="Brightwell G."/>
            <person name="Maclean P."/>
        </authorList>
    </citation>
    <scope>NUCLEOTIDE SEQUENCE [LARGE SCALE GENOMIC DNA]</scope>
    <source>
        <strain evidence="1 2">AGROS13</strain>
    </source>
</reference>
<name>A0A7Y3XXE5_CLOCO</name>
<dbReference type="RefSeq" id="WP_171302591.1">
    <property type="nucleotide sequence ID" value="NZ_JABFIF010000001.1"/>
</dbReference>